<evidence type="ECO:0000256" key="9">
    <source>
        <dbReference type="ARBA" id="ARBA00023014"/>
    </source>
</evidence>
<keyword evidence="6 11" id="KW-0274">FAD</keyword>
<dbReference type="InterPro" id="IPR039261">
    <property type="entry name" value="FNR_nucleotide-bd"/>
</dbReference>
<feature type="binding site" evidence="12">
    <location>
        <position position="258"/>
    </location>
    <ligand>
        <name>[2Fe-2S] cluster</name>
        <dbReference type="ChEBI" id="CHEBI:190135"/>
    </ligand>
</feature>
<evidence type="ECO:0000256" key="12">
    <source>
        <dbReference type="PIRSR" id="PIRSR006816-2"/>
    </source>
</evidence>
<dbReference type="PANTHER" id="PTHR43513">
    <property type="entry name" value="DIHYDROOROTATE DEHYDROGENASE B (NAD(+)), ELECTRON TRANSFER SUBUNIT"/>
    <property type="match status" value="1"/>
</dbReference>
<dbReference type="GO" id="GO:0050660">
    <property type="term" value="F:flavin adenine dinucleotide binding"/>
    <property type="evidence" value="ECO:0007669"/>
    <property type="project" value="InterPro"/>
</dbReference>
<proteinExistence type="inferred from homology"/>
<dbReference type="Proteomes" id="UP000279859">
    <property type="component" value="Unassembled WGS sequence"/>
</dbReference>
<dbReference type="InterPro" id="IPR017927">
    <property type="entry name" value="FAD-bd_FR_type"/>
</dbReference>
<evidence type="ECO:0000256" key="4">
    <source>
        <dbReference type="ARBA" id="ARBA00022714"/>
    </source>
</evidence>
<dbReference type="GO" id="GO:0051537">
    <property type="term" value="F:2 iron, 2 sulfur cluster binding"/>
    <property type="evidence" value="ECO:0007669"/>
    <property type="project" value="UniProtKB-KW"/>
</dbReference>
<keyword evidence="4 12" id="KW-0001">2Fe-2S</keyword>
<evidence type="ECO:0000313" key="14">
    <source>
        <dbReference type="EMBL" id="RNE56511.1"/>
    </source>
</evidence>
<keyword evidence="5 12" id="KW-0479">Metal-binding</keyword>
<feature type="domain" description="FAD-binding FR-type" evidence="13">
    <location>
        <begin position="26"/>
        <end position="128"/>
    </location>
</feature>
<keyword evidence="2" id="KW-0813">Transport</keyword>
<dbReference type="InterPro" id="IPR019480">
    <property type="entry name" value="Dihydroorotate_DH_Fe-S-bd"/>
</dbReference>
<dbReference type="Gene3D" id="3.40.50.80">
    <property type="entry name" value="Nucleotide-binding domain of ferredoxin-NADP reductase (FNR) module"/>
    <property type="match status" value="1"/>
</dbReference>
<evidence type="ECO:0000256" key="10">
    <source>
        <dbReference type="ARBA" id="ARBA00034078"/>
    </source>
</evidence>
<dbReference type="GO" id="GO:0006221">
    <property type="term" value="P:pyrimidine nucleotide biosynthetic process"/>
    <property type="evidence" value="ECO:0007669"/>
    <property type="project" value="InterPro"/>
</dbReference>
<comment type="cofactor">
    <cofactor evidence="12">
        <name>[2Fe-2S] cluster</name>
        <dbReference type="ChEBI" id="CHEBI:190135"/>
    </cofactor>
    <text evidence="12">Binds 1 [2Fe-2S] cluster per subunit.</text>
</comment>
<dbReference type="InterPro" id="IPR037117">
    <property type="entry name" value="Dihydroorotate_DH_ele_sf"/>
</dbReference>
<comment type="similarity">
    <text evidence="1">Belongs to the PyrK family.</text>
</comment>
<dbReference type="RefSeq" id="WP_123046803.1">
    <property type="nucleotide sequence ID" value="NZ_RDSR01000029.1"/>
</dbReference>
<keyword evidence="15" id="KW-1185">Reference proteome</keyword>
<feature type="binding site" evidence="12">
    <location>
        <position position="255"/>
    </location>
    <ligand>
        <name>[2Fe-2S] cluster</name>
        <dbReference type="ChEBI" id="CHEBI:190135"/>
    </ligand>
</feature>
<reference evidence="14 15" key="1">
    <citation type="submission" date="2018-11" db="EMBL/GenBank/DDBJ databases">
        <title>Cryobacterium sp. nov., isolated from rhizosphere soil of lettuce.</title>
        <authorList>
            <person name="Wang Y."/>
        </authorList>
    </citation>
    <scope>NUCLEOTIDE SEQUENCE [LARGE SCALE GENOMIC DNA]</scope>
    <source>
        <strain evidence="14 15">NEAU-85</strain>
    </source>
</reference>
<protein>
    <submittedName>
        <fullName evidence="14">Dihydroorotate oxidase electron transfer subunit</fullName>
    </submittedName>
</protein>
<dbReference type="SUPFAM" id="SSF63380">
    <property type="entry name" value="Riboflavin synthase domain-like"/>
    <property type="match status" value="1"/>
</dbReference>
<dbReference type="Pfam" id="PF10418">
    <property type="entry name" value="DHODB_Fe-S_bind"/>
    <property type="match status" value="1"/>
</dbReference>
<comment type="cofactor">
    <cofactor evidence="11">
        <name>FAD</name>
        <dbReference type="ChEBI" id="CHEBI:57692"/>
    </cofactor>
    <text evidence="11">Binds 1 FAD per subunit.</text>
</comment>
<evidence type="ECO:0000313" key="15">
    <source>
        <dbReference type="Proteomes" id="UP000279859"/>
    </source>
</evidence>
<feature type="binding site" evidence="11">
    <location>
        <begin position="103"/>
        <end position="104"/>
    </location>
    <ligand>
        <name>FAD</name>
        <dbReference type="ChEBI" id="CHEBI:57692"/>
    </ligand>
</feature>
<dbReference type="Gene3D" id="2.40.30.10">
    <property type="entry name" value="Translation factors"/>
    <property type="match status" value="1"/>
</dbReference>
<comment type="caution">
    <text evidence="14">The sequence shown here is derived from an EMBL/GenBank/DDBJ whole genome shotgun (WGS) entry which is preliminary data.</text>
</comment>
<dbReference type="GO" id="GO:0016491">
    <property type="term" value="F:oxidoreductase activity"/>
    <property type="evidence" value="ECO:0007669"/>
    <property type="project" value="InterPro"/>
</dbReference>
<keyword evidence="3 11" id="KW-0285">Flavoprotein</keyword>
<comment type="cofactor">
    <cofactor evidence="10">
        <name>[2Fe-2S] cluster</name>
        <dbReference type="ChEBI" id="CHEBI:190135"/>
    </cofactor>
</comment>
<accession>A0A3M8KT81</accession>
<keyword evidence="9 12" id="KW-0411">Iron-sulfur</keyword>
<dbReference type="Gene3D" id="2.10.240.10">
    <property type="entry name" value="Dihydroorotate dehydrogenase, electron transfer subunit"/>
    <property type="match status" value="1"/>
</dbReference>
<evidence type="ECO:0000256" key="3">
    <source>
        <dbReference type="ARBA" id="ARBA00022630"/>
    </source>
</evidence>
<evidence type="ECO:0000256" key="1">
    <source>
        <dbReference type="ARBA" id="ARBA00006422"/>
    </source>
</evidence>
<keyword evidence="7" id="KW-0249">Electron transport</keyword>
<organism evidence="14 15">
    <name type="scientific">Cryobacterium tepidiphilum</name>
    <dbReference type="NCBI Taxonomy" id="2486026"/>
    <lineage>
        <taxon>Bacteria</taxon>
        <taxon>Bacillati</taxon>
        <taxon>Actinomycetota</taxon>
        <taxon>Actinomycetes</taxon>
        <taxon>Micrococcales</taxon>
        <taxon>Microbacteriaceae</taxon>
        <taxon>Cryobacterium</taxon>
    </lineage>
</organism>
<evidence type="ECO:0000256" key="7">
    <source>
        <dbReference type="ARBA" id="ARBA00022982"/>
    </source>
</evidence>
<evidence type="ECO:0000256" key="6">
    <source>
        <dbReference type="ARBA" id="ARBA00022827"/>
    </source>
</evidence>
<evidence type="ECO:0000256" key="5">
    <source>
        <dbReference type="ARBA" id="ARBA00022723"/>
    </source>
</evidence>
<dbReference type="PROSITE" id="PS51384">
    <property type="entry name" value="FAD_FR"/>
    <property type="match status" value="1"/>
</dbReference>
<evidence type="ECO:0000259" key="13">
    <source>
        <dbReference type="PROSITE" id="PS51384"/>
    </source>
</evidence>
<dbReference type="InterPro" id="IPR050353">
    <property type="entry name" value="PyrK_electron_transfer"/>
</dbReference>
<gene>
    <name evidence="14" type="ORF">EEJ31_13490</name>
</gene>
<name>A0A3M8KT81_9MICO</name>
<evidence type="ECO:0000256" key="11">
    <source>
        <dbReference type="PIRSR" id="PIRSR006816-1"/>
    </source>
</evidence>
<evidence type="ECO:0000256" key="8">
    <source>
        <dbReference type="ARBA" id="ARBA00023004"/>
    </source>
</evidence>
<dbReference type="GO" id="GO:0046872">
    <property type="term" value="F:metal ion binding"/>
    <property type="evidence" value="ECO:0007669"/>
    <property type="project" value="UniProtKB-KW"/>
</dbReference>
<dbReference type="EMBL" id="RDSR01000029">
    <property type="protein sequence ID" value="RNE56511.1"/>
    <property type="molecule type" value="Genomic_DNA"/>
</dbReference>
<dbReference type="InterPro" id="IPR012165">
    <property type="entry name" value="Cyt_c3_hydrogenase_gsu"/>
</dbReference>
<dbReference type="PIRSF" id="PIRSF006816">
    <property type="entry name" value="Cyc3_hyd_g"/>
    <property type="match status" value="1"/>
</dbReference>
<feature type="binding site" evidence="12">
    <location>
        <position position="274"/>
    </location>
    <ligand>
        <name>[2Fe-2S] cluster</name>
        <dbReference type="ChEBI" id="CHEBI:190135"/>
    </ligand>
</feature>
<dbReference type="SUPFAM" id="SSF52343">
    <property type="entry name" value="Ferredoxin reductase-like, C-terminal NADP-linked domain"/>
    <property type="match status" value="1"/>
</dbReference>
<dbReference type="AlphaFoldDB" id="A0A3M8KT81"/>
<sequence length="289" mass="30097">MSSTGTAGLEGLVRVRPPETGLRPEPTWDEAEVVAHEVIGGRYHRLVLHSPSIAARADAGQFVMITVPSAPGERVLLPRPMAIHRRRVATGDLEVIFNIVGRGTDVLARAVEGDALLLTGPLGRGFEVPDGDGPVLLIGRGIGVCAVMGVAEDAQAQGVPVLAALSGRTRDTVIGEADCDELGAEPVIVTDEDGSSAIEALETILRTRLDGTPPRVVMVCGSGRLTRLAVALGREWNVPVQVSLEAHMACGVGYCHGCAAPIAARDDVEGPLVCVDGPVFDAGDFDEVA</sequence>
<feature type="binding site" evidence="12">
    <location>
        <position position="250"/>
    </location>
    <ligand>
        <name>[2Fe-2S] cluster</name>
        <dbReference type="ChEBI" id="CHEBI:190135"/>
    </ligand>
</feature>
<dbReference type="OrthoDB" id="9796486at2"/>
<dbReference type="InterPro" id="IPR017938">
    <property type="entry name" value="Riboflavin_synthase-like_b-brl"/>
</dbReference>
<dbReference type="PANTHER" id="PTHR43513:SF3">
    <property type="entry name" value="DIHYDROOROTATE DEHYDROGENASE B (NAD(+)), ELECTRON TRANSFER SUBUNIT-RELATED"/>
    <property type="match status" value="1"/>
</dbReference>
<keyword evidence="8 12" id="KW-0408">Iron</keyword>
<evidence type="ECO:0000256" key="2">
    <source>
        <dbReference type="ARBA" id="ARBA00022448"/>
    </source>
</evidence>